<accession>A0AAU9EHY3</accession>
<dbReference type="Gene3D" id="3.40.980.10">
    <property type="entry name" value="MoaB/Mog-like domain"/>
    <property type="match status" value="1"/>
</dbReference>
<dbReference type="PANTHER" id="PTHR13939">
    <property type="entry name" value="NICOTINAMIDE-NUCLEOTIDE AMIDOHYDROLASE PNCC"/>
    <property type="match status" value="1"/>
</dbReference>
<protein>
    <submittedName>
        <fullName evidence="2">Molybdopterin-binding protein</fullName>
    </submittedName>
</protein>
<name>A0AAU9EHY3_9BACT</name>
<dbReference type="Proteomes" id="UP001366166">
    <property type="component" value="Chromosome"/>
</dbReference>
<dbReference type="AlphaFoldDB" id="A0AAU9EHY3"/>
<evidence type="ECO:0000259" key="1">
    <source>
        <dbReference type="SMART" id="SM00852"/>
    </source>
</evidence>
<dbReference type="PANTHER" id="PTHR13939:SF0">
    <property type="entry name" value="NMN AMIDOHYDROLASE-LIKE PROTEIN YFAY"/>
    <property type="match status" value="1"/>
</dbReference>
<gene>
    <name evidence="2" type="ORF">FAK_26710</name>
</gene>
<sequence length="297" mass="32225">MQYRLLEKTEIWITPISLRDADLAACAEAAGKVLGLTPPEIMVTDAQTNHLVFDVLTPTVEAGQIVARKQALLDALGRVAGVQISPDTEVHSDGILGMISLGPDEGREVLERTEKLADQIKQRLARRAKIFPTGTEVINGQIKDTNTPFLKGRLEDMGFSVTTSPPLPDQQNRIAGSLRDAVEEGYGLIVTTGGVGAEGKDQTVEALLALDPQAATPYVLKFTKGQGRHAKDGVRLGVGRLGQSTMVTLPGPNDEVRLTWPVLSRGLSENWSKERLASHLADALRQKFLDRQPHHAH</sequence>
<organism evidence="2 3">
    <name type="scientific">Desulfoferula mesophila</name>
    <dbReference type="NCBI Taxonomy" id="3058419"/>
    <lineage>
        <taxon>Bacteria</taxon>
        <taxon>Pseudomonadati</taxon>
        <taxon>Thermodesulfobacteriota</taxon>
        <taxon>Desulfarculia</taxon>
        <taxon>Desulfarculales</taxon>
        <taxon>Desulfarculaceae</taxon>
        <taxon>Desulfoferula</taxon>
    </lineage>
</organism>
<keyword evidence="3" id="KW-1185">Reference proteome</keyword>
<dbReference type="Pfam" id="PF00994">
    <property type="entry name" value="MoCF_biosynth"/>
    <property type="match status" value="1"/>
</dbReference>
<dbReference type="SMART" id="SM00852">
    <property type="entry name" value="MoCF_biosynth"/>
    <property type="match status" value="1"/>
</dbReference>
<dbReference type="InterPro" id="IPR050101">
    <property type="entry name" value="CinA"/>
</dbReference>
<dbReference type="InterPro" id="IPR036425">
    <property type="entry name" value="MoaB/Mog-like_dom_sf"/>
</dbReference>
<reference evidence="3" key="1">
    <citation type="journal article" date="2023" name="Arch. Microbiol.">
        <title>Desulfoferula mesophilus gen. nov. sp. nov., a mesophilic sulfate-reducing bacterium isolated from a brackish lake sediment.</title>
        <authorList>
            <person name="Watanabe T."/>
            <person name="Yabe T."/>
            <person name="Tsuji J.M."/>
            <person name="Fukui M."/>
        </authorList>
    </citation>
    <scope>NUCLEOTIDE SEQUENCE [LARGE SCALE GENOMIC DNA]</scope>
    <source>
        <strain evidence="3">12FAK</strain>
    </source>
</reference>
<evidence type="ECO:0000313" key="3">
    <source>
        <dbReference type="Proteomes" id="UP001366166"/>
    </source>
</evidence>
<dbReference type="KEGG" id="dmp:FAK_26710"/>
<feature type="domain" description="MoaB/Mog" evidence="1">
    <location>
        <begin position="129"/>
        <end position="270"/>
    </location>
</feature>
<dbReference type="EMBL" id="AP028679">
    <property type="protein sequence ID" value="BEQ15605.1"/>
    <property type="molecule type" value="Genomic_DNA"/>
</dbReference>
<evidence type="ECO:0000313" key="2">
    <source>
        <dbReference type="EMBL" id="BEQ15605.1"/>
    </source>
</evidence>
<proteinExistence type="predicted"/>
<dbReference type="InterPro" id="IPR001453">
    <property type="entry name" value="MoaB/Mog_dom"/>
</dbReference>
<dbReference type="RefSeq" id="WP_338600235.1">
    <property type="nucleotide sequence ID" value="NZ_AP028679.1"/>
</dbReference>
<dbReference type="SUPFAM" id="SSF53218">
    <property type="entry name" value="Molybdenum cofactor biosynthesis proteins"/>
    <property type="match status" value="1"/>
</dbReference>